<dbReference type="AlphaFoldDB" id="A0A2H9U0I0"/>
<reference evidence="2 3" key="1">
    <citation type="submission" date="2017-11" db="EMBL/GenBank/DDBJ databases">
        <title>Draft genome sequence of environmental isolate Aeromonas cavernicola sp. nov. MDC 2508.</title>
        <authorList>
            <person name="Colston S.M."/>
            <person name="Navarro A."/>
            <person name="Martinez-Murcia A.J."/>
            <person name="Graf J."/>
        </authorList>
    </citation>
    <scope>NUCLEOTIDE SEQUENCE [LARGE SCALE GENOMIC DNA]</scope>
    <source>
        <strain evidence="2 3">MDC 2508</strain>
    </source>
</reference>
<protein>
    <recommendedName>
        <fullName evidence="4">MtrB/PioB family decaheme-associated outer membrane protein</fullName>
    </recommendedName>
</protein>
<organism evidence="2 3">
    <name type="scientific">Aeromonas cavernicola</name>
    <dbReference type="NCBI Taxonomy" id="1006623"/>
    <lineage>
        <taxon>Bacteria</taxon>
        <taxon>Pseudomonadati</taxon>
        <taxon>Pseudomonadota</taxon>
        <taxon>Gammaproteobacteria</taxon>
        <taxon>Aeromonadales</taxon>
        <taxon>Aeromonadaceae</taxon>
        <taxon>Aeromonas</taxon>
    </lineage>
</organism>
<sequence length="665" mass="74994">MKYSTLWLSLLAIFSAHGSDAPPSPLDYSLQAAKSAKTERWRCAECLSDEGWFGELSLGAGYSADDGASRFHNWVPANNEQGLLGIVNTDLHYRGEGARYGRLQAEDLGLRRFKLAVEQGHYDGVRAKVGYAESPFYWNRHGTSLYRPDDQPMAAGALTAFAKESLRKKLSAGLRYTPNSPWRPYADFSYEKKEATLASYQPTTPGIGNGPGWVPKAVDGATTTLVKSGISYLGQGWLTDLGYQGSLYRHDESAFYFGPTSNPYGNERAYEPDNSFHQLTASGQYRWGSQSLTGRVLGSHATSSSHLTGFSQAPIRQAEFHGDIDTLQSEVKWVNRFNRDLTLRAGAAYRDRQDHSDRQVVIGSQRQAGDRSHGKAQLEADYRLSRAVKVTGGYHYRADEREYADRRQTDEQTLFIKSRYRPVGDWQLSGKASWSRRGGGEWQNQNSQVSPTLRQFYLADRDRVELRGDMQYALSEQLSSTLAGWWAQSDYKEPNIGRSAGGDRGLDLTLNLQLDEQLNAHLFGNQQWLTSRQHHANSQAPDWAPYATEVRDEVTTVGVGFTQKQAFAETFSQNLTLGLDYSLAYGRGHTDASLGYDYPTLTSKQHRLAGYALYPLNEQQSLRWDMRYEFYQDVDYLYAGEELSMGHINQDYRGYFTAISWRYAF</sequence>
<dbReference type="RefSeq" id="WP_100295282.1">
    <property type="nucleotide sequence ID" value="NZ_PGGC01000199.1"/>
</dbReference>
<dbReference type="Proteomes" id="UP000235861">
    <property type="component" value="Unassembled WGS sequence"/>
</dbReference>
<dbReference type="Pfam" id="PF11854">
    <property type="entry name" value="MtrB_PioB"/>
    <property type="match status" value="1"/>
</dbReference>
<evidence type="ECO:0000256" key="1">
    <source>
        <dbReference type="SAM" id="SignalP"/>
    </source>
</evidence>
<evidence type="ECO:0000313" key="2">
    <source>
        <dbReference type="EMBL" id="PJG57552.1"/>
    </source>
</evidence>
<dbReference type="InterPro" id="IPR020016">
    <property type="entry name" value="Decahaem-assoc_OM_MtrB/PioB"/>
</dbReference>
<proteinExistence type="predicted"/>
<evidence type="ECO:0000313" key="3">
    <source>
        <dbReference type="Proteomes" id="UP000235861"/>
    </source>
</evidence>
<dbReference type="SUPFAM" id="SSF56935">
    <property type="entry name" value="Porins"/>
    <property type="match status" value="2"/>
</dbReference>
<keyword evidence="3" id="KW-1185">Reference proteome</keyword>
<feature type="chain" id="PRO_5014176177" description="MtrB/PioB family decaheme-associated outer membrane protein" evidence="1">
    <location>
        <begin position="19"/>
        <end position="665"/>
    </location>
</feature>
<comment type="caution">
    <text evidence="2">The sequence shown here is derived from an EMBL/GenBank/DDBJ whole genome shotgun (WGS) entry which is preliminary data.</text>
</comment>
<dbReference type="EMBL" id="PGGC01000199">
    <property type="protein sequence ID" value="PJG57552.1"/>
    <property type="molecule type" value="Genomic_DNA"/>
</dbReference>
<dbReference type="OrthoDB" id="9146719at2"/>
<accession>A0A2H9U0I0</accession>
<feature type="signal peptide" evidence="1">
    <location>
        <begin position="1"/>
        <end position="18"/>
    </location>
</feature>
<name>A0A2H9U0I0_9GAMM</name>
<evidence type="ECO:0008006" key="4">
    <source>
        <dbReference type="Google" id="ProtNLM"/>
    </source>
</evidence>
<keyword evidence="1" id="KW-0732">Signal</keyword>
<gene>
    <name evidence="2" type="ORF">CUC53_17365</name>
</gene>
<dbReference type="NCBIfam" id="TIGR03509">
    <property type="entry name" value="OMP_MtrB_PioB"/>
    <property type="match status" value="1"/>
</dbReference>